<evidence type="ECO:0000313" key="2">
    <source>
        <dbReference type="Proteomes" id="UP000034189"/>
    </source>
</evidence>
<organism evidence="1 2">
    <name type="scientific">Paenibacillus durus ATCC 35681</name>
    <dbReference type="NCBI Taxonomy" id="1333534"/>
    <lineage>
        <taxon>Bacteria</taxon>
        <taxon>Bacillati</taxon>
        <taxon>Bacillota</taxon>
        <taxon>Bacilli</taxon>
        <taxon>Bacillales</taxon>
        <taxon>Paenibacillaceae</taxon>
        <taxon>Paenibacillus</taxon>
    </lineage>
</organism>
<name>A0A0F7F9B5_PAEDU</name>
<evidence type="ECO:0000313" key="1">
    <source>
        <dbReference type="EMBL" id="AKG34397.1"/>
    </source>
</evidence>
<proteinExistence type="predicted"/>
<dbReference type="Proteomes" id="UP000034189">
    <property type="component" value="Chromosome"/>
</dbReference>
<dbReference type="HOGENOM" id="CLU_2288731_0_0_9"/>
<sequence>MGFKEALALILALSVGGSGKFSDSGIMSDGAVGWGLRPVVLAADLAEALPVLPVAVAVPTVLGKQPNNKAIERMTDKNGFNFFICFKPKLPCLCKLISFIC</sequence>
<reference evidence="1 2" key="1">
    <citation type="submission" date="2015-03" db="EMBL/GenBank/DDBJ databases">
        <authorList>
            <person name="Abdul Halim M."/>
        </authorList>
    </citation>
    <scope>NUCLEOTIDE SEQUENCE [LARGE SCALE GENOMIC DNA]</scope>
    <source>
        <strain evidence="1 2">ATCC 35681</strain>
    </source>
</reference>
<protein>
    <submittedName>
        <fullName evidence="1">Uncharacterized protein</fullName>
    </submittedName>
</protein>
<accession>A0A0F7F9B5</accession>
<reference evidence="1 2" key="2">
    <citation type="journal article" date="2016" name="Genome Announc.">
        <title>Genome Sequence of a Gram-Positive Diazotroph, Paenibacillus durus Type Strain ATCC 35681.</title>
        <authorList>
            <person name="Halim M.A."/>
            <person name="Rahman A.Y."/>
            <person name="Sim K.S."/>
            <person name="Yam H.C."/>
            <person name="Rahim A.A."/>
            <person name="Ghazali A.H."/>
            <person name="Najimudin N."/>
        </authorList>
    </citation>
    <scope>NUCLEOTIDE SEQUENCE [LARGE SCALE GENOMIC DNA]</scope>
    <source>
        <strain evidence="1 2">ATCC 35681</strain>
    </source>
</reference>
<dbReference type="EMBL" id="CP011114">
    <property type="protein sequence ID" value="AKG34397.1"/>
    <property type="molecule type" value="Genomic_DNA"/>
</dbReference>
<dbReference type="RefSeq" id="WP_025694739.1">
    <property type="nucleotide sequence ID" value="NZ_ASQQ01000170.1"/>
</dbReference>
<dbReference type="AlphaFoldDB" id="A0A0F7F9B5"/>
<gene>
    <name evidence="1" type="ORF">VK70_07265</name>
</gene>